<dbReference type="EMBL" id="JABFAC010000010">
    <property type="protein sequence ID" value="MBA0627210.1"/>
    <property type="molecule type" value="Genomic_DNA"/>
</dbReference>
<comment type="caution">
    <text evidence="1">The sequence shown here is derived from an EMBL/GenBank/DDBJ whole genome shotgun (WGS) entry which is preliminary data.</text>
</comment>
<keyword evidence="2" id="KW-1185">Reference proteome</keyword>
<dbReference type="AlphaFoldDB" id="A0A7J8SN41"/>
<evidence type="ECO:0000313" key="2">
    <source>
        <dbReference type="Proteomes" id="UP000593561"/>
    </source>
</evidence>
<accession>A0A7J8SN41</accession>
<dbReference type="Proteomes" id="UP000593561">
    <property type="component" value="Unassembled WGS sequence"/>
</dbReference>
<sequence>MSSPIKRVFTRASSNIKGRVPHPTTLGISPERDEIQRFSMEQKENNVGIPHSLRMGGKPIHKALNHQIRQQLVSPLHVELEPDNYEVHFRTDLA</sequence>
<gene>
    <name evidence="1" type="ORF">Godav_004752</name>
</gene>
<reference evidence="1 2" key="1">
    <citation type="journal article" date="2019" name="Genome Biol. Evol.">
        <title>Insights into the evolution of the New World diploid cottons (Gossypium, subgenus Houzingenia) based on genome sequencing.</title>
        <authorList>
            <person name="Grover C.E."/>
            <person name="Arick M.A. 2nd"/>
            <person name="Thrash A."/>
            <person name="Conover J.L."/>
            <person name="Sanders W.S."/>
            <person name="Peterson D.G."/>
            <person name="Frelichowski J.E."/>
            <person name="Scheffler J.A."/>
            <person name="Scheffler B.E."/>
            <person name="Wendel J.F."/>
        </authorList>
    </citation>
    <scope>NUCLEOTIDE SEQUENCE [LARGE SCALE GENOMIC DNA]</scope>
    <source>
        <strain evidence="1">27</strain>
        <tissue evidence="1">Leaf</tissue>
    </source>
</reference>
<name>A0A7J8SN41_GOSDV</name>
<protein>
    <submittedName>
        <fullName evidence="1">Uncharacterized protein</fullName>
    </submittedName>
</protein>
<evidence type="ECO:0000313" key="1">
    <source>
        <dbReference type="EMBL" id="MBA0627210.1"/>
    </source>
</evidence>
<proteinExistence type="predicted"/>
<organism evidence="1 2">
    <name type="scientific">Gossypium davidsonii</name>
    <name type="common">Davidson's cotton</name>
    <name type="synonym">Gossypium klotzschianum subsp. davidsonii</name>
    <dbReference type="NCBI Taxonomy" id="34287"/>
    <lineage>
        <taxon>Eukaryota</taxon>
        <taxon>Viridiplantae</taxon>
        <taxon>Streptophyta</taxon>
        <taxon>Embryophyta</taxon>
        <taxon>Tracheophyta</taxon>
        <taxon>Spermatophyta</taxon>
        <taxon>Magnoliopsida</taxon>
        <taxon>eudicotyledons</taxon>
        <taxon>Gunneridae</taxon>
        <taxon>Pentapetalae</taxon>
        <taxon>rosids</taxon>
        <taxon>malvids</taxon>
        <taxon>Malvales</taxon>
        <taxon>Malvaceae</taxon>
        <taxon>Malvoideae</taxon>
        <taxon>Gossypium</taxon>
    </lineage>
</organism>